<proteinExistence type="predicted"/>
<gene>
    <name evidence="2" type="ORF">GSY69_01125</name>
</gene>
<evidence type="ECO:0000313" key="2">
    <source>
        <dbReference type="EMBL" id="MYM18616.1"/>
    </source>
</evidence>
<organism evidence="2 3">
    <name type="scientific">Brevibacterium rongguiense</name>
    <dbReference type="NCBI Taxonomy" id="2695267"/>
    <lineage>
        <taxon>Bacteria</taxon>
        <taxon>Bacillati</taxon>
        <taxon>Actinomycetota</taxon>
        <taxon>Actinomycetes</taxon>
        <taxon>Micrococcales</taxon>
        <taxon>Brevibacteriaceae</taxon>
        <taxon>Brevibacterium</taxon>
    </lineage>
</organism>
<dbReference type="AlphaFoldDB" id="A0A6N9H4D1"/>
<comment type="caution">
    <text evidence="2">The sequence shown here is derived from an EMBL/GenBank/DDBJ whole genome shotgun (WGS) entry which is preliminary data.</text>
</comment>
<feature type="compositionally biased region" description="Basic and acidic residues" evidence="1">
    <location>
        <begin position="8"/>
        <end position="21"/>
    </location>
</feature>
<name>A0A6N9H4D1_9MICO</name>
<feature type="region of interest" description="Disordered" evidence="1">
    <location>
        <begin position="1"/>
        <end position="31"/>
    </location>
</feature>
<dbReference type="EMBL" id="WWEQ01000003">
    <property type="protein sequence ID" value="MYM18616.1"/>
    <property type="molecule type" value="Genomic_DNA"/>
</dbReference>
<protein>
    <submittedName>
        <fullName evidence="2">3-methyladenine DNA glycosylase</fullName>
    </submittedName>
</protein>
<keyword evidence="3" id="KW-1185">Reference proteome</keyword>
<accession>A0A6N9H4D1</accession>
<evidence type="ECO:0000313" key="3">
    <source>
        <dbReference type="Proteomes" id="UP000469215"/>
    </source>
</evidence>
<evidence type="ECO:0000256" key="1">
    <source>
        <dbReference type="SAM" id="MobiDB-lite"/>
    </source>
</evidence>
<sequence>MPAAAWHAARDRHAQRADQRTAAHRARRQRGEAHPVEDFLFTYYPFSPGKLARWHPGAGVRVRLGDGPDRAEFARRWYALDEEQQTAAVDLEQWRAQRGDGARFIAGLLTATLHREATFGCFGLHEWAMVYRQSDDDRRHGQVPLRLSRAQTDAVVEGHRVQCSHFDAFRFFTEPARPLNTLQPTRTGMVANEQPGCLHAGMDLYKWAMKLEPIVASETVLDAFDLAVDIRRLDMEASPYDLHDWGLEPVRIETAAGKAEYKRRQEALSVRAQEIRRRLLAALAAAGVQAAAPQPARA</sequence>
<dbReference type="Proteomes" id="UP000469215">
    <property type="component" value="Unassembled WGS sequence"/>
</dbReference>
<reference evidence="2 3" key="1">
    <citation type="submission" date="2020-01" db="EMBL/GenBank/DDBJ databases">
        <authorList>
            <person name="Deng T."/>
        </authorList>
    </citation>
    <scope>NUCLEOTIDE SEQUENCE [LARGE SCALE GENOMIC DNA]</scope>
    <source>
        <strain evidence="2 3">5221</strain>
    </source>
</reference>